<dbReference type="InterPro" id="IPR019734">
    <property type="entry name" value="TPR_rpt"/>
</dbReference>
<dbReference type="AlphaFoldDB" id="A0A418VKV2"/>
<keyword evidence="5" id="KW-0808">Transferase</keyword>
<feature type="domain" description="O-GlcNAc transferase C-terminal" evidence="9">
    <location>
        <begin position="474"/>
        <end position="623"/>
    </location>
</feature>
<evidence type="ECO:0000256" key="2">
    <source>
        <dbReference type="ARBA" id="ARBA00005386"/>
    </source>
</evidence>
<keyword evidence="4" id="KW-0328">Glycosyltransferase</keyword>
<dbReference type="InterPro" id="IPR011990">
    <property type="entry name" value="TPR-like_helical_dom_sf"/>
</dbReference>
<feature type="repeat" description="TPR" evidence="8">
    <location>
        <begin position="50"/>
        <end position="83"/>
    </location>
</feature>
<comment type="similarity">
    <text evidence="2">Belongs to the glycosyltransferase 41 family. O-GlcNAc transferase subfamily.</text>
</comment>
<dbReference type="Gene3D" id="3.40.50.2000">
    <property type="entry name" value="Glycogen Phosphorylase B"/>
    <property type="match status" value="1"/>
</dbReference>
<dbReference type="InterPro" id="IPR051939">
    <property type="entry name" value="Glycosyltr_41/O-GlcNAc_trsf"/>
</dbReference>
<dbReference type="PANTHER" id="PTHR44835:SF1">
    <property type="entry name" value="PROTEIN O-GLCNAC TRANSFERASE"/>
    <property type="match status" value="1"/>
</dbReference>
<evidence type="ECO:0000256" key="7">
    <source>
        <dbReference type="ARBA" id="ARBA00022803"/>
    </source>
</evidence>
<evidence type="ECO:0000256" key="8">
    <source>
        <dbReference type="PROSITE-ProRule" id="PRU00339"/>
    </source>
</evidence>
<keyword evidence="6" id="KW-0677">Repeat</keyword>
<evidence type="ECO:0000313" key="11">
    <source>
        <dbReference type="Proteomes" id="UP000283458"/>
    </source>
</evidence>
<dbReference type="EMBL" id="QYUL01000006">
    <property type="protein sequence ID" value="RJF76773.1"/>
    <property type="molecule type" value="Genomic_DNA"/>
</dbReference>
<dbReference type="EC" id="2.4.1.255" evidence="3"/>
<organism evidence="10 11">
    <name type="scientific">Azospirillum cavernae</name>
    <dbReference type="NCBI Taxonomy" id="2320860"/>
    <lineage>
        <taxon>Bacteria</taxon>
        <taxon>Pseudomonadati</taxon>
        <taxon>Pseudomonadota</taxon>
        <taxon>Alphaproteobacteria</taxon>
        <taxon>Rhodospirillales</taxon>
        <taxon>Azospirillaceae</taxon>
        <taxon>Azospirillum</taxon>
    </lineage>
</organism>
<dbReference type="Pfam" id="PF13844">
    <property type="entry name" value="Glyco_transf_41"/>
    <property type="match status" value="1"/>
</dbReference>
<dbReference type="SMART" id="SM00028">
    <property type="entry name" value="TPR"/>
    <property type="match status" value="4"/>
</dbReference>
<evidence type="ECO:0000256" key="3">
    <source>
        <dbReference type="ARBA" id="ARBA00011970"/>
    </source>
</evidence>
<evidence type="ECO:0000256" key="4">
    <source>
        <dbReference type="ARBA" id="ARBA00022676"/>
    </source>
</evidence>
<dbReference type="PROSITE" id="PS50005">
    <property type="entry name" value="TPR"/>
    <property type="match status" value="1"/>
</dbReference>
<sequence length="662" mass="72621">METRVMTQNTQTDMSAASLLRRAALARRQNRLPEEAAALQAALRAAPQDVDVHFAIANALFARGRHPAALAQFRRVIAIAPEFVQAQHNLAILLKKQGKTAAAAAVLNRVVRLNPTLGGSQLALGDARLTQADHVGAQAALERAALLLPAESRVWLLLGFLAKRRDDPDRAASCFDRASKLARMDSVARLGLCMARLPSLYDQSEDIELARRQYAADLESLVASVRLDDPAAVQEAANAIGSFQPYYLAYQERCDRPLQELYGRFVAGVMAARYPAWANRPPMPPRSPGEPLRVGVASGFFRWHTIWKLMIRGWMDGLDPARIQLYGYHTAAIRDDCTEQARSRFHRFADGLSFDAMAAAIRADDLHALIYPEIGMDPMTSKLAALRLAPVQCVSWGHPDTTGLPTIDCVLSSDLMEPEGADEHYSERLIRLPGLGIAYPPLVVDSEATDFAAFGVRPSSIAYLCCQYVSKYLPQHDDLFPRIALHVPDSQFLFINPRADGVAARLRKRLDAAFARHGLDAARHVVILPYLRPGQYVALNRRANVYLDSVGWSGGNTTLEAVAEGLPVVTLPGALMRGRHSGAILTQAGVTETIAADLDDYVALAIRLGNDPVWRATVSVRIQEGCRHIHEDTRPLRALEDALEWLAEGEVQIGVAGTCQRL</sequence>
<name>A0A418VKV2_9PROT</name>
<accession>A0A418VKV2</accession>
<reference evidence="10 11" key="1">
    <citation type="submission" date="2018-09" db="EMBL/GenBank/DDBJ databases">
        <authorList>
            <person name="Zhu H."/>
        </authorList>
    </citation>
    <scope>NUCLEOTIDE SEQUENCE [LARGE SCALE GENOMIC DNA]</scope>
    <source>
        <strain evidence="10 11">K2W22B-5</strain>
    </source>
</reference>
<evidence type="ECO:0000256" key="5">
    <source>
        <dbReference type="ARBA" id="ARBA00022679"/>
    </source>
</evidence>
<keyword evidence="11" id="KW-1185">Reference proteome</keyword>
<comment type="caution">
    <text evidence="10">The sequence shown here is derived from an EMBL/GenBank/DDBJ whole genome shotgun (WGS) entry which is preliminary data.</text>
</comment>
<gene>
    <name evidence="10" type="ORF">D3877_28190</name>
</gene>
<dbReference type="SUPFAM" id="SSF48452">
    <property type="entry name" value="TPR-like"/>
    <property type="match status" value="1"/>
</dbReference>
<evidence type="ECO:0000256" key="6">
    <source>
        <dbReference type="ARBA" id="ARBA00022737"/>
    </source>
</evidence>
<dbReference type="Gene3D" id="3.40.50.11380">
    <property type="match status" value="1"/>
</dbReference>
<keyword evidence="7 8" id="KW-0802">TPR repeat</keyword>
<dbReference type="Pfam" id="PF13414">
    <property type="entry name" value="TPR_11"/>
    <property type="match status" value="1"/>
</dbReference>
<comment type="pathway">
    <text evidence="1">Protein modification; protein glycosylation.</text>
</comment>
<dbReference type="SUPFAM" id="SSF53756">
    <property type="entry name" value="UDP-Glycosyltransferase/glycogen phosphorylase"/>
    <property type="match status" value="1"/>
</dbReference>
<dbReference type="PANTHER" id="PTHR44835">
    <property type="entry name" value="UDP-N-ACETYLGLUCOSAMINE--PEPTIDE N-ACETYLGLUCOSAMINYLTRANSFERASE SPINDLY-RELATED"/>
    <property type="match status" value="1"/>
</dbReference>
<dbReference type="Proteomes" id="UP000283458">
    <property type="component" value="Unassembled WGS sequence"/>
</dbReference>
<protein>
    <recommendedName>
        <fullName evidence="3">protein O-GlcNAc transferase</fullName>
        <ecNumber evidence="3">2.4.1.255</ecNumber>
    </recommendedName>
</protein>
<evidence type="ECO:0000313" key="10">
    <source>
        <dbReference type="EMBL" id="RJF76773.1"/>
    </source>
</evidence>
<proteinExistence type="inferred from homology"/>
<evidence type="ECO:0000256" key="1">
    <source>
        <dbReference type="ARBA" id="ARBA00004922"/>
    </source>
</evidence>
<evidence type="ECO:0000259" key="9">
    <source>
        <dbReference type="Pfam" id="PF13844"/>
    </source>
</evidence>
<dbReference type="Gene3D" id="1.25.40.10">
    <property type="entry name" value="Tetratricopeptide repeat domain"/>
    <property type="match status" value="2"/>
</dbReference>
<dbReference type="InterPro" id="IPR029489">
    <property type="entry name" value="OGT/SEC/SPY_C"/>
</dbReference>
<dbReference type="GO" id="GO:0097363">
    <property type="term" value="F:protein O-acetylglucosaminyltransferase activity"/>
    <property type="evidence" value="ECO:0007669"/>
    <property type="project" value="UniProtKB-EC"/>
</dbReference>